<evidence type="ECO:0000256" key="2">
    <source>
        <dbReference type="ARBA" id="ARBA00022741"/>
    </source>
</evidence>
<accession>A0A7C1E918</accession>
<dbReference type="SMART" id="SM00382">
    <property type="entry name" value="AAA"/>
    <property type="match status" value="1"/>
</dbReference>
<evidence type="ECO:0000256" key="4">
    <source>
        <dbReference type="ARBA" id="ARBA00022967"/>
    </source>
</evidence>
<reference evidence="6" key="1">
    <citation type="journal article" date="2020" name="mSystems">
        <title>Genome- and Community-Level Interaction Insights into Carbon Utilization and Element Cycling Functions of Hydrothermarchaeota in Hydrothermal Sediment.</title>
        <authorList>
            <person name="Zhou Z."/>
            <person name="Liu Y."/>
            <person name="Xu W."/>
            <person name="Pan J."/>
            <person name="Luo Z.H."/>
            <person name="Li M."/>
        </authorList>
    </citation>
    <scope>NUCLEOTIDE SEQUENCE [LARGE SCALE GENOMIC DNA]</scope>
    <source>
        <strain evidence="6">SpSt-123</strain>
    </source>
</reference>
<keyword evidence="4" id="KW-1278">Translocase</keyword>
<keyword evidence="2" id="KW-0547">Nucleotide-binding</keyword>
<protein>
    <submittedName>
        <fullName evidence="6">ABC transporter ATP-binding protein</fullName>
    </submittedName>
</protein>
<dbReference type="EMBL" id="DSDY01000091">
    <property type="protein sequence ID" value="HDS10518.1"/>
    <property type="molecule type" value="Genomic_DNA"/>
</dbReference>
<evidence type="ECO:0000313" key="6">
    <source>
        <dbReference type="EMBL" id="HDS10518.1"/>
    </source>
</evidence>
<gene>
    <name evidence="6" type="ORF">ENO04_02685</name>
</gene>
<sequence>MALIRVIGVEVNYKSVKALEDVTLDVSEGEIAAVLGPNGSGKTTLLRTIDGIVRPVRGSVYVDSKSVTRLTRREAARLIGYVPQHINISRGVKVIDFVLTGRRPHISFSPSDRDVDIALSYMSTLEIEHLATRDITELSGGELQRALIARALVAEPKVLLLDEPTSNLDLRYQVAILELVSELSRKKKITVIMALHDLTQAYRYSDKAILLSNGRIHAMGATHEALTPDTIKLVFGVEALVLSEHKAIIPAFYGR</sequence>
<feature type="domain" description="ABC transporter" evidence="5">
    <location>
        <begin position="4"/>
        <end position="238"/>
    </location>
</feature>
<dbReference type="GO" id="GO:0016887">
    <property type="term" value="F:ATP hydrolysis activity"/>
    <property type="evidence" value="ECO:0007669"/>
    <property type="project" value="InterPro"/>
</dbReference>
<dbReference type="InterPro" id="IPR027417">
    <property type="entry name" value="P-loop_NTPase"/>
</dbReference>
<dbReference type="PANTHER" id="PTHR42794:SF1">
    <property type="entry name" value="HEMIN IMPORT ATP-BINDING PROTEIN HMUV"/>
    <property type="match status" value="1"/>
</dbReference>
<name>A0A7C1E918_9CREN</name>
<evidence type="ECO:0000259" key="5">
    <source>
        <dbReference type="PROSITE" id="PS50893"/>
    </source>
</evidence>
<keyword evidence="1" id="KW-0813">Transport</keyword>
<dbReference type="Gene3D" id="3.40.50.300">
    <property type="entry name" value="P-loop containing nucleotide triphosphate hydrolases"/>
    <property type="match status" value="1"/>
</dbReference>
<dbReference type="InterPro" id="IPR003439">
    <property type="entry name" value="ABC_transporter-like_ATP-bd"/>
</dbReference>
<dbReference type="PANTHER" id="PTHR42794">
    <property type="entry name" value="HEMIN IMPORT ATP-BINDING PROTEIN HMUV"/>
    <property type="match status" value="1"/>
</dbReference>
<proteinExistence type="predicted"/>
<dbReference type="FunFam" id="3.40.50.300:FF:000134">
    <property type="entry name" value="Iron-enterobactin ABC transporter ATP-binding protein"/>
    <property type="match status" value="1"/>
</dbReference>
<dbReference type="GO" id="GO:0005524">
    <property type="term" value="F:ATP binding"/>
    <property type="evidence" value="ECO:0007669"/>
    <property type="project" value="UniProtKB-KW"/>
</dbReference>
<evidence type="ECO:0000256" key="3">
    <source>
        <dbReference type="ARBA" id="ARBA00022840"/>
    </source>
</evidence>
<keyword evidence="3 6" id="KW-0067">ATP-binding</keyword>
<dbReference type="SUPFAM" id="SSF52540">
    <property type="entry name" value="P-loop containing nucleoside triphosphate hydrolases"/>
    <property type="match status" value="1"/>
</dbReference>
<dbReference type="InterPro" id="IPR003593">
    <property type="entry name" value="AAA+_ATPase"/>
</dbReference>
<dbReference type="CDD" id="cd03214">
    <property type="entry name" value="ABC_Iron-Siderophores_B12_Hemin"/>
    <property type="match status" value="1"/>
</dbReference>
<dbReference type="Pfam" id="PF00005">
    <property type="entry name" value="ABC_tran"/>
    <property type="match status" value="1"/>
</dbReference>
<dbReference type="PROSITE" id="PS00211">
    <property type="entry name" value="ABC_TRANSPORTER_1"/>
    <property type="match status" value="1"/>
</dbReference>
<dbReference type="AlphaFoldDB" id="A0A7C1E918"/>
<dbReference type="PROSITE" id="PS50893">
    <property type="entry name" value="ABC_TRANSPORTER_2"/>
    <property type="match status" value="1"/>
</dbReference>
<comment type="caution">
    <text evidence="6">The sequence shown here is derived from an EMBL/GenBank/DDBJ whole genome shotgun (WGS) entry which is preliminary data.</text>
</comment>
<evidence type="ECO:0000256" key="1">
    <source>
        <dbReference type="ARBA" id="ARBA00022448"/>
    </source>
</evidence>
<organism evidence="6">
    <name type="scientific">Fervidicoccus fontis</name>
    <dbReference type="NCBI Taxonomy" id="683846"/>
    <lineage>
        <taxon>Archaea</taxon>
        <taxon>Thermoproteota</taxon>
        <taxon>Thermoprotei</taxon>
        <taxon>Fervidicoccales</taxon>
        <taxon>Fervidicoccaceae</taxon>
        <taxon>Fervidicoccus</taxon>
    </lineage>
</organism>
<dbReference type="InterPro" id="IPR017871">
    <property type="entry name" value="ABC_transporter-like_CS"/>
</dbReference>